<dbReference type="GO" id="GO:0046872">
    <property type="term" value="F:metal ion binding"/>
    <property type="evidence" value="ECO:0007669"/>
    <property type="project" value="UniProtKB-KW"/>
</dbReference>
<evidence type="ECO:0000256" key="2">
    <source>
        <dbReference type="ARBA" id="ARBA00022670"/>
    </source>
</evidence>
<dbReference type="GO" id="GO:0005739">
    <property type="term" value="C:mitochondrion"/>
    <property type="evidence" value="ECO:0007669"/>
    <property type="project" value="TreeGrafter"/>
</dbReference>
<dbReference type="GO" id="GO:0005829">
    <property type="term" value="C:cytosol"/>
    <property type="evidence" value="ECO:0007669"/>
    <property type="project" value="TreeGrafter"/>
</dbReference>
<comment type="similarity">
    <text evidence="1">Belongs to the peptidase M16 family.</text>
</comment>
<dbReference type="SUPFAM" id="SSF63411">
    <property type="entry name" value="LuxS/MPP-like metallohydrolase"/>
    <property type="match status" value="2"/>
</dbReference>
<dbReference type="InterPro" id="IPR007863">
    <property type="entry name" value="Peptidase_M16_C"/>
</dbReference>
<dbReference type="InterPro" id="IPR050626">
    <property type="entry name" value="Peptidase_M16"/>
</dbReference>
<evidence type="ECO:0000313" key="9">
    <source>
        <dbReference type="EMBL" id="KAJ9144504.1"/>
    </source>
</evidence>
<evidence type="ECO:0000256" key="5">
    <source>
        <dbReference type="ARBA" id="ARBA00022833"/>
    </source>
</evidence>
<dbReference type="AlphaFoldDB" id="A0AA38RRD6"/>
<dbReference type="Proteomes" id="UP001174694">
    <property type="component" value="Unassembled WGS sequence"/>
</dbReference>
<accession>A0AA38RRD6</accession>
<keyword evidence="10" id="KW-1185">Reference proteome</keyword>
<keyword evidence="4" id="KW-0378">Hydrolase</keyword>
<dbReference type="PANTHER" id="PTHR43690:SF18">
    <property type="entry name" value="INSULIN-DEGRADING ENZYME-RELATED"/>
    <property type="match status" value="1"/>
</dbReference>
<name>A0AA38RRD6_9PEZI</name>
<protein>
    <submittedName>
        <fullName evidence="9">Metalloprotease</fullName>
    </submittedName>
</protein>
<dbReference type="InterPro" id="IPR011249">
    <property type="entry name" value="Metalloenz_LuxS/M16"/>
</dbReference>
<keyword evidence="5" id="KW-0862">Zinc</keyword>
<evidence type="ECO:0000313" key="10">
    <source>
        <dbReference type="Proteomes" id="UP001174694"/>
    </source>
</evidence>
<reference evidence="9" key="1">
    <citation type="submission" date="2022-07" db="EMBL/GenBank/DDBJ databases">
        <title>Fungi with potential for degradation of polypropylene.</title>
        <authorList>
            <person name="Gostincar C."/>
        </authorList>
    </citation>
    <scope>NUCLEOTIDE SEQUENCE</scope>
    <source>
        <strain evidence="9">EXF-13308</strain>
    </source>
</reference>
<evidence type="ECO:0000256" key="4">
    <source>
        <dbReference type="ARBA" id="ARBA00022801"/>
    </source>
</evidence>
<dbReference type="FunFam" id="3.30.830.10:FF:000004">
    <property type="entry name" value="Putative insulin-degrading enzyme"/>
    <property type="match status" value="1"/>
</dbReference>
<dbReference type="EMBL" id="JANBVO010000016">
    <property type="protein sequence ID" value="KAJ9144504.1"/>
    <property type="molecule type" value="Genomic_DNA"/>
</dbReference>
<evidence type="ECO:0000256" key="6">
    <source>
        <dbReference type="ARBA" id="ARBA00023049"/>
    </source>
</evidence>
<dbReference type="GO" id="GO:0004222">
    <property type="term" value="F:metalloendopeptidase activity"/>
    <property type="evidence" value="ECO:0007669"/>
    <property type="project" value="TreeGrafter"/>
</dbReference>
<dbReference type="GO" id="GO:0043171">
    <property type="term" value="P:peptide catabolic process"/>
    <property type="evidence" value="ECO:0007669"/>
    <property type="project" value="TreeGrafter"/>
</dbReference>
<feature type="domain" description="Peptidase M16 C-terminal" evidence="8">
    <location>
        <begin position="225"/>
        <end position="383"/>
    </location>
</feature>
<evidence type="ECO:0000259" key="7">
    <source>
        <dbReference type="Pfam" id="PF00675"/>
    </source>
</evidence>
<feature type="domain" description="Peptidase M16 N-terminal" evidence="7">
    <location>
        <begin position="38"/>
        <end position="196"/>
    </location>
</feature>
<dbReference type="InterPro" id="IPR011765">
    <property type="entry name" value="Pept_M16_N"/>
</dbReference>
<evidence type="ECO:0000259" key="8">
    <source>
        <dbReference type="Pfam" id="PF05193"/>
    </source>
</evidence>
<comment type="caution">
    <text evidence="9">The sequence shown here is derived from an EMBL/GenBank/DDBJ whole genome shotgun (WGS) entry which is preliminary data.</text>
</comment>
<keyword evidence="6 9" id="KW-0482">Metalloprotease</keyword>
<proteinExistence type="inferred from homology"/>
<organism evidence="9 10">
    <name type="scientific">Pleurostoma richardsiae</name>
    <dbReference type="NCBI Taxonomy" id="41990"/>
    <lineage>
        <taxon>Eukaryota</taxon>
        <taxon>Fungi</taxon>
        <taxon>Dikarya</taxon>
        <taxon>Ascomycota</taxon>
        <taxon>Pezizomycotina</taxon>
        <taxon>Sordariomycetes</taxon>
        <taxon>Sordariomycetidae</taxon>
        <taxon>Calosphaeriales</taxon>
        <taxon>Pleurostomataceae</taxon>
        <taxon>Pleurostoma</taxon>
    </lineage>
</organism>
<dbReference type="PANTHER" id="PTHR43690">
    <property type="entry name" value="NARDILYSIN"/>
    <property type="match status" value="1"/>
</dbReference>
<dbReference type="Pfam" id="PF05193">
    <property type="entry name" value="Peptidase_M16_C"/>
    <property type="match status" value="1"/>
</dbReference>
<keyword evidence="3" id="KW-0479">Metal-binding</keyword>
<dbReference type="Pfam" id="PF00675">
    <property type="entry name" value="Peptidase_M16"/>
    <property type="match status" value="1"/>
</dbReference>
<gene>
    <name evidence="9" type="ORF">NKR23_g5932</name>
</gene>
<sequence length="383" mass="43446">MGKALRSGSVECISDTLEKPLLDNRSYRVIRLPNQLEILLIHDPDTDKAAAAMDVNVGSFSDPDDLPGTAHAVEHFCFMGTKKYPRENEYSEYLAKFGGHSNAYTALTSTNYYFELSATSTSNSPGSSANAQQPNVPLARDKAPLYGALDRFAQFFLQPLFLADTLDRELRAVDSEYKQTRQNDSWRLEQLARSTSSEKHPFHKFAAGNYRCLHEEPVSRGVDIRKRFIEFHETHYSANRMKLVVLGRESLQELESWVQELFADVPNKNLPRLRWDDVAALDEPQLATQLFVKPVMDQRLLNIDFAYPDEEELFASQPSRYLSHLIGHEGPGSALAYLKALGLAEWLWAEASARCPGTAIFTVDMRLTEKGMQQYREVLKILF</sequence>
<evidence type="ECO:0000256" key="1">
    <source>
        <dbReference type="ARBA" id="ARBA00007261"/>
    </source>
</evidence>
<evidence type="ECO:0000256" key="3">
    <source>
        <dbReference type="ARBA" id="ARBA00022723"/>
    </source>
</evidence>
<dbReference type="Gene3D" id="3.30.830.10">
    <property type="entry name" value="Metalloenzyme, LuxS/M16 peptidase-like"/>
    <property type="match status" value="2"/>
</dbReference>
<keyword evidence="2" id="KW-0645">Protease</keyword>
<dbReference type="GO" id="GO:0051603">
    <property type="term" value="P:proteolysis involved in protein catabolic process"/>
    <property type="evidence" value="ECO:0007669"/>
    <property type="project" value="TreeGrafter"/>
</dbReference>